<organism evidence="3 4">
    <name type="scientific">Sellimonas intestinalis</name>
    <dbReference type="NCBI Taxonomy" id="1653434"/>
    <lineage>
        <taxon>Bacteria</taxon>
        <taxon>Bacillati</taxon>
        <taxon>Bacillota</taxon>
        <taxon>Clostridia</taxon>
        <taxon>Lachnospirales</taxon>
        <taxon>Lachnospiraceae</taxon>
        <taxon>Sellimonas</taxon>
    </lineage>
</organism>
<dbReference type="PANTHER" id="PTHR46558">
    <property type="entry name" value="TRACRIPTIONAL REGULATORY PROTEIN-RELATED-RELATED"/>
    <property type="match status" value="1"/>
</dbReference>
<evidence type="ECO:0000313" key="4">
    <source>
        <dbReference type="Proteomes" id="UP000261080"/>
    </source>
</evidence>
<accession>A0A3E3K102</accession>
<dbReference type="SMART" id="SM00530">
    <property type="entry name" value="HTH_XRE"/>
    <property type="match status" value="1"/>
</dbReference>
<dbReference type="PROSITE" id="PS50943">
    <property type="entry name" value="HTH_CROC1"/>
    <property type="match status" value="1"/>
</dbReference>
<comment type="caution">
    <text evidence="3">The sequence shown here is derived from an EMBL/GenBank/DDBJ whole genome shotgun (WGS) entry which is preliminary data.</text>
</comment>
<dbReference type="Proteomes" id="UP000261080">
    <property type="component" value="Unassembled WGS sequence"/>
</dbReference>
<dbReference type="SUPFAM" id="SSF47413">
    <property type="entry name" value="lambda repressor-like DNA-binding domains"/>
    <property type="match status" value="1"/>
</dbReference>
<dbReference type="InterPro" id="IPR001387">
    <property type="entry name" value="Cro/C1-type_HTH"/>
</dbReference>
<dbReference type="RefSeq" id="WP_024733056.1">
    <property type="nucleotide sequence ID" value="NZ_CP094681.1"/>
</dbReference>
<dbReference type="OrthoDB" id="9812239at2"/>
<feature type="domain" description="HTH cro/C1-type" evidence="2">
    <location>
        <begin position="5"/>
        <end position="59"/>
    </location>
</feature>
<protein>
    <submittedName>
        <fullName evidence="3">XRE family transcriptional regulator</fullName>
    </submittedName>
</protein>
<keyword evidence="4" id="KW-1185">Reference proteome</keyword>
<dbReference type="PANTHER" id="PTHR46558:SF11">
    <property type="entry name" value="HTH-TYPE TRANSCRIPTIONAL REGULATOR XRE"/>
    <property type="match status" value="1"/>
</dbReference>
<name>A0A3E3K102_9FIRM</name>
<dbReference type="EMBL" id="QVLX01000005">
    <property type="protein sequence ID" value="RGE86404.1"/>
    <property type="molecule type" value="Genomic_DNA"/>
</dbReference>
<dbReference type="Gene3D" id="1.10.260.40">
    <property type="entry name" value="lambda repressor-like DNA-binding domains"/>
    <property type="match status" value="1"/>
</dbReference>
<evidence type="ECO:0000313" key="3">
    <source>
        <dbReference type="EMBL" id="RGE86404.1"/>
    </source>
</evidence>
<dbReference type="AlphaFoldDB" id="A0A3E3K102"/>
<dbReference type="Pfam" id="PF01381">
    <property type="entry name" value="HTH_3"/>
    <property type="match status" value="1"/>
</dbReference>
<gene>
    <name evidence="3" type="ORF">DW016_10055</name>
</gene>
<dbReference type="CDD" id="cd00093">
    <property type="entry name" value="HTH_XRE"/>
    <property type="match status" value="1"/>
</dbReference>
<evidence type="ECO:0000256" key="1">
    <source>
        <dbReference type="ARBA" id="ARBA00023125"/>
    </source>
</evidence>
<dbReference type="GO" id="GO:0003677">
    <property type="term" value="F:DNA binding"/>
    <property type="evidence" value="ECO:0007669"/>
    <property type="project" value="UniProtKB-KW"/>
</dbReference>
<dbReference type="GeneID" id="97193304"/>
<dbReference type="PROSITE" id="PS51257">
    <property type="entry name" value="PROKAR_LIPOPROTEIN"/>
    <property type="match status" value="1"/>
</dbReference>
<dbReference type="InterPro" id="IPR010982">
    <property type="entry name" value="Lambda_DNA-bd_dom_sf"/>
</dbReference>
<reference evidence="3 4" key="1">
    <citation type="submission" date="2018-08" db="EMBL/GenBank/DDBJ databases">
        <title>A genome reference for cultivated species of the human gut microbiota.</title>
        <authorList>
            <person name="Zou Y."/>
            <person name="Xue W."/>
            <person name="Luo G."/>
        </authorList>
    </citation>
    <scope>NUCLEOTIDE SEQUENCE [LARGE SCALE GENOMIC DNA]</scope>
    <source>
        <strain evidence="3 4">AF37-2AT</strain>
    </source>
</reference>
<sequence length="112" mass="12943">MKIRIRDLRTSKKITQTSLALAIGCSQNVISKIELEYSVPDADILCKIADYFHTSVDYLLYRTDQRYSLAPESSSFNSRITEYMFKLQSLTPKEIESIFIIIDGLLDNEIKR</sequence>
<keyword evidence="1" id="KW-0238">DNA-binding</keyword>
<evidence type="ECO:0000259" key="2">
    <source>
        <dbReference type="PROSITE" id="PS50943"/>
    </source>
</evidence>
<proteinExistence type="predicted"/>